<dbReference type="Proteomes" id="UP001221189">
    <property type="component" value="Unassembled WGS sequence"/>
</dbReference>
<evidence type="ECO:0000313" key="1">
    <source>
        <dbReference type="EMBL" id="MDC8771712.1"/>
    </source>
</evidence>
<sequence>MKSMGKLTKAQARGLQAMSEWSSFQSGNLVPASIVKGQTRFQLAYIVREADIETPTRRRGMEQPQRACWSIFANIPTQMWAEAGYVETETFGTVFIDRQASGRAYLCLAHDVGNDWQHRLTIPLVGKTMRTILEDVQAGAQLRLNLTCKDFDDDITLIVEIKEGDVRAEDWSDMPSKVEINDFMNEAVAYASRQFEELSSKPIEGLPLASNVCLALLLPPMFDEADPGEAGGQNEGAGC</sequence>
<accession>A0ABT5KCQ7</accession>
<reference evidence="1 2" key="1">
    <citation type="submission" date="2022-10" db="EMBL/GenBank/DDBJ databases">
        <title>Paucibacter sp. hw1 Genome sequencing.</title>
        <authorList>
            <person name="Park S."/>
        </authorList>
    </citation>
    <scope>NUCLEOTIDE SEQUENCE [LARGE SCALE GENOMIC DNA]</scope>
    <source>
        <strain evidence="2">hw1</strain>
    </source>
</reference>
<protein>
    <submittedName>
        <fullName evidence="1">Uncharacterized protein</fullName>
    </submittedName>
</protein>
<name>A0ABT5KCQ7_9BURK</name>
<organism evidence="1 2">
    <name type="scientific">Roseateles albus</name>
    <dbReference type="NCBI Taxonomy" id="2987525"/>
    <lineage>
        <taxon>Bacteria</taxon>
        <taxon>Pseudomonadati</taxon>
        <taxon>Pseudomonadota</taxon>
        <taxon>Betaproteobacteria</taxon>
        <taxon>Burkholderiales</taxon>
        <taxon>Sphaerotilaceae</taxon>
        <taxon>Roseateles</taxon>
    </lineage>
</organism>
<dbReference type="EMBL" id="JAQQXT010000004">
    <property type="protein sequence ID" value="MDC8771712.1"/>
    <property type="molecule type" value="Genomic_DNA"/>
</dbReference>
<dbReference type="RefSeq" id="WP_273599996.1">
    <property type="nucleotide sequence ID" value="NZ_JAQQXT010000004.1"/>
</dbReference>
<keyword evidence="2" id="KW-1185">Reference proteome</keyword>
<comment type="caution">
    <text evidence="1">The sequence shown here is derived from an EMBL/GenBank/DDBJ whole genome shotgun (WGS) entry which is preliminary data.</text>
</comment>
<proteinExistence type="predicted"/>
<evidence type="ECO:0000313" key="2">
    <source>
        <dbReference type="Proteomes" id="UP001221189"/>
    </source>
</evidence>
<gene>
    <name evidence="1" type="ORF">PRZ03_09045</name>
</gene>